<accession>A0ABS7ZRE1</accession>
<gene>
    <name evidence="1" type="ORF">I9W95_11925</name>
</gene>
<reference evidence="1 2" key="1">
    <citation type="submission" date="2020-12" db="EMBL/GenBank/DDBJ databases">
        <title>Novel Thalassolituus-related marine hydrocarbonoclastic bacteria mediated algae-derived hydrocarbons mineralization in twilight zone of the northern South China Sea.</title>
        <authorList>
            <person name="Dong C."/>
        </authorList>
    </citation>
    <scope>NUCLEOTIDE SEQUENCE [LARGE SCALE GENOMIC DNA]</scope>
    <source>
        <strain evidence="1 2">IMCC1826</strain>
    </source>
</reference>
<dbReference type="Proteomes" id="UP000714380">
    <property type="component" value="Unassembled WGS sequence"/>
</dbReference>
<keyword evidence="2" id="KW-1185">Reference proteome</keyword>
<sequence length="95" mass="10680">MSVRLNQLQQSGTVTRVIIHSLEGSLYQVSVEIDGAEHIVTDSGGKLLRTNSLTDMKERLQSIPHKHMVMRHESAYDEMVCQPSGGINRLEIQLH</sequence>
<dbReference type="InterPro" id="IPR045508">
    <property type="entry name" value="DUF6482"/>
</dbReference>
<evidence type="ECO:0000313" key="1">
    <source>
        <dbReference type="EMBL" id="MCA6064316.1"/>
    </source>
</evidence>
<name>A0ABS7ZRE1_9GAMM</name>
<dbReference type="RefSeq" id="WP_225675174.1">
    <property type="nucleotide sequence ID" value="NZ_JAEDAH010000060.1"/>
</dbReference>
<dbReference type="EMBL" id="JAEDAH010000060">
    <property type="protein sequence ID" value="MCA6064316.1"/>
    <property type="molecule type" value="Genomic_DNA"/>
</dbReference>
<organism evidence="1 2">
    <name type="scientific">Thalassolituus marinus</name>
    <dbReference type="NCBI Taxonomy" id="671053"/>
    <lineage>
        <taxon>Bacteria</taxon>
        <taxon>Pseudomonadati</taxon>
        <taxon>Pseudomonadota</taxon>
        <taxon>Gammaproteobacteria</taxon>
        <taxon>Oceanospirillales</taxon>
        <taxon>Oceanospirillaceae</taxon>
        <taxon>Thalassolituus</taxon>
    </lineage>
</organism>
<evidence type="ECO:0008006" key="3">
    <source>
        <dbReference type="Google" id="ProtNLM"/>
    </source>
</evidence>
<comment type="caution">
    <text evidence="1">The sequence shown here is derived from an EMBL/GenBank/DDBJ whole genome shotgun (WGS) entry which is preliminary data.</text>
</comment>
<protein>
    <recommendedName>
        <fullName evidence="3">Na(+)-translocating NADH-quinone reductase subunit B</fullName>
    </recommendedName>
</protein>
<evidence type="ECO:0000313" key="2">
    <source>
        <dbReference type="Proteomes" id="UP000714380"/>
    </source>
</evidence>
<dbReference type="Pfam" id="PF20090">
    <property type="entry name" value="DUF6482"/>
    <property type="match status" value="1"/>
</dbReference>
<proteinExistence type="predicted"/>